<dbReference type="OrthoDB" id="8775810at2759"/>
<sequence length="148" mass="16961">MYKRESEKGWGVQTSCLYDLKEYDCGLRVDELSVENLLYADDQIILVLSECELQENALRSKVARSFRDGLQGRASFKFFSSKTYRQQYFCTLEAQKQIDKDYSRTTAFEHSLIFGNKRGPFPFPMSHKPIDKGKSYLQASIPSASGSV</sequence>
<proteinExistence type="predicted"/>
<name>A0A4C1SC56_EUMVA</name>
<reference evidence="1 2" key="1">
    <citation type="journal article" date="2019" name="Commun. Biol.">
        <title>The bagworm genome reveals a unique fibroin gene that provides high tensile strength.</title>
        <authorList>
            <person name="Kono N."/>
            <person name="Nakamura H."/>
            <person name="Ohtoshi R."/>
            <person name="Tomita M."/>
            <person name="Numata K."/>
            <person name="Arakawa K."/>
        </authorList>
    </citation>
    <scope>NUCLEOTIDE SEQUENCE [LARGE SCALE GENOMIC DNA]</scope>
</reference>
<dbReference type="AlphaFoldDB" id="A0A4C1SC56"/>
<evidence type="ECO:0008006" key="3">
    <source>
        <dbReference type="Google" id="ProtNLM"/>
    </source>
</evidence>
<accession>A0A4C1SC56</accession>
<gene>
    <name evidence="1" type="ORF">EVAR_187_1</name>
</gene>
<comment type="caution">
    <text evidence="1">The sequence shown here is derived from an EMBL/GenBank/DDBJ whole genome shotgun (WGS) entry which is preliminary data.</text>
</comment>
<evidence type="ECO:0000313" key="1">
    <source>
        <dbReference type="EMBL" id="GBO98660.1"/>
    </source>
</evidence>
<dbReference type="Proteomes" id="UP000299102">
    <property type="component" value="Unassembled WGS sequence"/>
</dbReference>
<organism evidence="1 2">
    <name type="scientific">Eumeta variegata</name>
    <name type="common">Bagworm moth</name>
    <name type="synonym">Eumeta japonica</name>
    <dbReference type="NCBI Taxonomy" id="151549"/>
    <lineage>
        <taxon>Eukaryota</taxon>
        <taxon>Metazoa</taxon>
        <taxon>Ecdysozoa</taxon>
        <taxon>Arthropoda</taxon>
        <taxon>Hexapoda</taxon>
        <taxon>Insecta</taxon>
        <taxon>Pterygota</taxon>
        <taxon>Neoptera</taxon>
        <taxon>Endopterygota</taxon>
        <taxon>Lepidoptera</taxon>
        <taxon>Glossata</taxon>
        <taxon>Ditrysia</taxon>
        <taxon>Tineoidea</taxon>
        <taxon>Psychidae</taxon>
        <taxon>Oiketicinae</taxon>
        <taxon>Eumeta</taxon>
    </lineage>
</organism>
<protein>
    <recommendedName>
        <fullName evidence="3">Reverse transcriptase domain-containing protein</fullName>
    </recommendedName>
</protein>
<keyword evidence="2" id="KW-1185">Reference proteome</keyword>
<evidence type="ECO:0000313" key="2">
    <source>
        <dbReference type="Proteomes" id="UP000299102"/>
    </source>
</evidence>
<dbReference type="EMBL" id="BGZK01000001">
    <property type="protein sequence ID" value="GBO98660.1"/>
    <property type="molecule type" value="Genomic_DNA"/>
</dbReference>